<evidence type="ECO:0000256" key="1">
    <source>
        <dbReference type="SAM" id="MobiDB-lite"/>
    </source>
</evidence>
<accession>A0A8H4LSU8</accession>
<dbReference type="Proteomes" id="UP000557566">
    <property type="component" value="Unassembled WGS sequence"/>
</dbReference>
<keyword evidence="3" id="KW-1185">Reference proteome</keyword>
<evidence type="ECO:0000313" key="3">
    <source>
        <dbReference type="Proteomes" id="UP000557566"/>
    </source>
</evidence>
<reference evidence="2 3" key="1">
    <citation type="journal article" date="2020" name="Genome Biol. Evol.">
        <title>A new high-quality draft genome assembly of the Chinese cordyceps Ophiocordyceps sinensis.</title>
        <authorList>
            <person name="Shu R."/>
            <person name="Zhang J."/>
            <person name="Meng Q."/>
            <person name="Zhang H."/>
            <person name="Zhou G."/>
            <person name="Li M."/>
            <person name="Wu P."/>
            <person name="Zhao Y."/>
            <person name="Chen C."/>
            <person name="Qin Q."/>
        </authorList>
    </citation>
    <scope>NUCLEOTIDE SEQUENCE [LARGE SCALE GENOMIC DNA]</scope>
    <source>
        <strain evidence="2 3">IOZ07</strain>
    </source>
</reference>
<gene>
    <name evidence="2" type="ORF">G6O67_006968</name>
</gene>
<dbReference type="OrthoDB" id="5346621at2759"/>
<proteinExistence type="predicted"/>
<dbReference type="EMBL" id="JAAVMX010000008">
    <property type="protein sequence ID" value="KAF4504964.1"/>
    <property type="molecule type" value="Genomic_DNA"/>
</dbReference>
<feature type="region of interest" description="Disordered" evidence="1">
    <location>
        <begin position="1"/>
        <end position="24"/>
    </location>
</feature>
<organism evidence="2 3">
    <name type="scientific">Ophiocordyceps sinensis</name>
    <dbReference type="NCBI Taxonomy" id="72228"/>
    <lineage>
        <taxon>Eukaryota</taxon>
        <taxon>Fungi</taxon>
        <taxon>Dikarya</taxon>
        <taxon>Ascomycota</taxon>
        <taxon>Pezizomycotina</taxon>
        <taxon>Sordariomycetes</taxon>
        <taxon>Hypocreomycetidae</taxon>
        <taxon>Hypocreales</taxon>
        <taxon>Ophiocordycipitaceae</taxon>
        <taxon>Ophiocordyceps</taxon>
    </lineage>
</organism>
<protein>
    <submittedName>
        <fullName evidence="2">Uncharacterized protein</fullName>
    </submittedName>
</protein>
<name>A0A8H4LSU8_9HYPO</name>
<comment type="caution">
    <text evidence="2">The sequence shown here is derived from an EMBL/GenBank/DDBJ whole genome shotgun (WGS) entry which is preliminary data.</text>
</comment>
<evidence type="ECO:0000313" key="2">
    <source>
        <dbReference type="EMBL" id="KAF4504964.1"/>
    </source>
</evidence>
<dbReference type="AlphaFoldDB" id="A0A8H4LSU8"/>
<sequence>MLGRVAPASPLSKPASRPQRPLTNTCNMSRRFTSTAKCLQSLSWVRAVDATPSLASQAVRATIDESHETKRRDGSVDPLHIAGQILNDTKRLTSYHAYGDGRVIFSAAKYNNAPIPSLRGSYRRHHMVKESDPRVS</sequence>